<gene>
    <name evidence="1" type="ORF">IFM89_026991</name>
</gene>
<comment type="caution">
    <text evidence="1">The sequence shown here is derived from an EMBL/GenBank/DDBJ whole genome shotgun (WGS) entry which is preliminary data.</text>
</comment>
<reference evidence="1 2" key="1">
    <citation type="submission" date="2020-10" db="EMBL/GenBank/DDBJ databases">
        <title>The Coptis chinensis genome and diversification of protoberbering-type alkaloids.</title>
        <authorList>
            <person name="Wang B."/>
            <person name="Shu S."/>
            <person name="Song C."/>
            <person name="Liu Y."/>
        </authorList>
    </citation>
    <scope>NUCLEOTIDE SEQUENCE [LARGE SCALE GENOMIC DNA]</scope>
    <source>
        <strain evidence="1">HL-2020</strain>
        <tissue evidence="1">Leaf</tissue>
    </source>
</reference>
<sequence>KACAPMNQQMRYKVQPISPPGTRSRVQRETQADEEWTTESVCVAVRQHYGYGIHFISLFQSEKPKAASTSLVQRYLDLESIPEVQGPVCEKEKREKESELRDLPTVNIKTVLSQLMDRLIDYQTMLLQAQKFCLSSCK</sequence>
<organism evidence="1 2">
    <name type="scientific">Coptis chinensis</name>
    <dbReference type="NCBI Taxonomy" id="261450"/>
    <lineage>
        <taxon>Eukaryota</taxon>
        <taxon>Viridiplantae</taxon>
        <taxon>Streptophyta</taxon>
        <taxon>Embryophyta</taxon>
        <taxon>Tracheophyta</taxon>
        <taxon>Spermatophyta</taxon>
        <taxon>Magnoliopsida</taxon>
        <taxon>Ranunculales</taxon>
        <taxon>Ranunculaceae</taxon>
        <taxon>Coptidoideae</taxon>
        <taxon>Coptis</taxon>
    </lineage>
</organism>
<dbReference type="Proteomes" id="UP000631114">
    <property type="component" value="Unassembled WGS sequence"/>
</dbReference>
<evidence type="ECO:0000313" key="2">
    <source>
        <dbReference type="Proteomes" id="UP000631114"/>
    </source>
</evidence>
<keyword evidence="2" id="KW-1185">Reference proteome</keyword>
<name>A0A835I8B0_9MAGN</name>
<dbReference type="EMBL" id="JADFTS010000004">
    <property type="protein sequence ID" value="KAF9611098.1"/>
    <property type="molecule type" value="Genomic_DNA"/>
</dbReference>
<evidence type="ECO:0000313" key="1">
    <source>
        <dbReference type="EMBL" id="KAF9611098.1"/>
    </source>
</evidence>
<proteinExistence type="predicted"/>
<accession>A0A835I8B0</accession>
<feature type="non-terminal residue" evidence="1">
    <location>
        <position position="1"/>
    </location>
</feature>
<protein>
    <submittedName>
        <fullName evidence="1">Uncharacterized protein</fullName>
    </submittedName>
</protein>
<dbReference type="AlphaFoldDB" id="A0A835I8B0"/>